<proteinExistence type="predicted"/>
<evidence type="ECO:0000313" key="1">
    <source>
        <dbReference type="Proteomes" id="UP000887565"/>
    </source>
</evidence>
<reference evidence="2" key="1">
    <citation type="submission" date="2022-11" db="UniProtKB">
        <authorList>
            <consortium name="WormBaseParasite"/>
        </authorList>
    </citation>
    <scope>IDENTIFICATION</scope>
</reference>
<sequence length="60" mass="6761">MFHNPGNFKNSSRAEQLFASCLSSTVIDSTMEEIFLSPKRSKHDEGTLLLFLILLMEAVD</sequence>
<protein>
    <submittedName>
        <fullName evidence="2">Uncharacterized protein</fullName>
    </submittedName>
</protein>
<name>A0A915KDC6_ROMCU</name>
<dbReference type="Proteomes" id="UP000887565">
    <property type="component" value="Unplaced"/>
</dbReference>
<evidence type="ECO:0000313" key="2">
    <source>
        <dbReference type="WBParaSite" id="nRc.2.0.1.t36375-RA"/>
    </source>
</evidence>
<accession>A0A915KDC6</accession>
<dbReference type="WBParaSite" id="nRc.2.0.1.t36375-RA">
    <property type="protein sequence ID" value="nRc.2.0.1.t36375-RA"/>
    <property type="gene ID" value="nRc.2.0.1.g36375"/>
</dbReference>
<organism evidence="1 2">
    <name type="scientific">Romanomermis culicivorax</name>
    <name type="common">Nematode worm</name>
    <dbReference type="NCBI Taxonomy" id="13658"/>
    <lineage>
        <taxon>Eukaryota</taxon>
        <taxon>Metazoa</taxon>
        <taxon>Ecdysozoa</taxon>
        <taxon>Nematoda</taxon>
        <taxon>Enoplea</taxon>
        <taxon>Dorylaimia</taxon>
        <taxon>Mermithida</taxon>
        <taxon>Mermithoidea</taxon>
        <taxon>Mermithidae</taxon>
        <taxon>Romanomermis</taxon>
    </lineage>
</organism>
<keyword evidence="1" id="KW-1185">Reference proteome</keyword>
<dbReference type="AlphaFoldDB" id="A0A915KDC6"/>